<proteinExistence type="predicted"/>
<dbReference type="InterPro" id="IPR051260">
    <property type="entry name" value="Diverse_substr_monoxygenases"/>
</dbReference>
<dbReference type="AlphaFoldDB" id="X0S655"/>
<evidence type="ECO:0000256" key="4">
    <source>
        <dbReference type="ARBA" id="ARBA00023033"/>
    </source>
</evidence>
<evidence type="ECO:0000313" key="5">
    <source>
        <dbReference type="EMBL" id="GAF70711.1"/>
    </source>
</evidence>
<keyword evidence="1" id="KW-0285">Flavoprotein</keyword>
<protein>
    <recommendedName>
        <fullName evidence="6">Luciferase-like domain-containing protein</fullName>
    </recommendedName>
</protein>
<dbReference type="EMBL" id="BARS01003954">
    <property type="protein sequence ID" value="GAF70711.1"/>
    <property type="molecule type" value="Genomic_DNA"/>
</dbReference>
<evidence type="ECO:0000256" key="3">
    <source>
        <dbReference type="ARBA" id="ARBA00023002"/>
    </source>
</evidence>
<keyword evidence="4" id="KW-0503">Monooxygenase</keyword>
<reference evidence="5" key="1">
    <citation type="journal article" date="2014" name="Front. Microbiol.">
        <title>High frequency of phylogenetically diverse reductive dehalogenase-homologous genes in deep subseafloor sedimentary metagenomes.</title>
        <authorList>
            <person name="Kawai M."/>
            <person name="Futagami T."/>
            <person name="Toyoda A."/>
            <person name="Takaki Y."/>
            <person name="Nishi S."/>
            <person name="Hori S."/>
            <person name="Arai W."/>
            <person name="Tsubouchi T."/>
            <person name="Morono Y."/>
            <person name="Uchiyama I."/>
            <person name="Ito T."/>
            <person name="Fujiyama A."/>
            <person name="Inagaki F."/>
            <person name="Takami H."/>
        </authorList>
    </citation>
    <scope>NUCLEOTIDE SEQUENCE</scope>
    <source>
        <strain evidence="5">Expedition CK06-06</strain>
    </source>
</reference>
<dbReference type="SUPFAM" id="SSF51679">
    <property type="entry name" value="Bacterial luciferase-like"/>
    <property type="match status" value="1"/>
</dbReference>
<dbReference type="Gene3D" id="3.20.20.30">
    <property type="entry name" value="Luciferase-like domain"/>
    <property type="match status" value="1"/>
</dbReference>
<sequence>CRIRPSDQMEAFVGEVGGDGFMLSMIYSPGALEEFVDHVVPILQERGVYRTEYTGVTQRDHFMDDA</sequence>
<comment type="caution">
    <text evidence="5">The sequence shown here is derived from an EMBL/GenBank/DDBJ whole genome shotgun (WGS) entry which is preliminary data.</text>
</comment>
<dbReference type="GO" id="GO:0004497">
    <property type="term" value="F:monooxygenase activity"/>
    <property type="evidence" value="ECO:0007669"/>
    <property type="project" value="UniProtKB-KW"/>
</dbReference>
<feature type="non-terminal residue" evidence="5">
    <location>
        <position position="1"/>
    </location>
</feature>
<accession>X0S655</accession>
<dbReference type="InterPro" id="IPR036661">
    <property type="entry name" value="Luciferase-like_sf"/>
</dbReference>
<evidence type="ECO:0000256" key="1">
    <source>
        <dbReference type="ARBA" id="ARBA00022630"/>
    </source>
</evidence>
<gene>
    <name evidence="5" type="ORF">S01H1_07691</name>
</gene>
<dbReference type="PANTHER" id="PTHR30011">
    <property type="entry name" value="ALKANESULFONATE MONOOXYGENASE-RELATED"/>
    <property type="match status" value="1"/>
</dbReference>
<dbReference type="PANTHER" id="PTHR30011:SF16">
    <property type="entry name" value="C2H2 FINGER DOMAIN TRANSCRIPTION FACTOR (EUROFUNG)-RELATED"/>
    <property type="match status" value="1"/>
</dbReference>
<name>X0S655_9ZZZZ</name>
<keyword evidence="2" id="KW-0288">FMN</keyword>
<dbReference type="GO" id="GO:0016705">
    <property type="term" value="F:oxidoreductase activity, acting on paired donors, with incorporation or reduction of molecular oxygen"/>
    <property type="evidence" value="ECO:0007669"/>
    <property type="project" value="InterPro"/>
</dbReference>
<evidence type="ECO:0008006" key="6">
    <source>
        <dbReference type="Google" id="ProtNLM"/>
    </source>
</evidence>
<organism evidence="5">
    <name type="scientific">marine sediment metagenome</name>
    <dbReference type="NCBI Taxonomy" id="412755"/>
    <lineage>
        <taxon>unclassified sequences</taxon>
        <taxon>metagenomes</taxon>
        <taxon>ecological metagenomes</taxon>
    </lineage>
</organism>
<evidence type="ECO:0000256" key="2">
    <source>
        <dbReference type="ARBA" id="ARBA00022643"/>
    </source>
</evidence>
<keyword evidence="3" id="KW-0560">Oxidoreductase</keyword>